<organism evidence="1 2">
    <name type="scientific">Paramecium sonneborni</name>
    <dbReference type="NCBI Taxonomy" id="65129"/>
    <lineage>
        <taxon>Eukaryota</taxon>
        <taxon>Sar</taxon>
        <taxon>Alveolata</taxon>
        <taxon>Ciliophora</taxon>
        <taxon>Intramacronucleata</taxon>
        <taxon>Oligohymenophorea</taxon>
        <taxon>Peniculida</taxon>
        <taxon>Parameciidae</taxon>
        <taxon>Paramecium</taxon>
    </lineage>
</organism>
<accession>A0A8S1P5W5</accession>
<protein>
    <submittedName>
        <fullName evidence="1">Uncharacterized protein</fullName>
    </submittedName>
</protein>
<dbReference type="OrthoDB" id="10668188at2759"/>
<dbReference type="Proteomes" id="UP000692954">
    <property type="component" value="Unassembled WGS sequence"/>
</dbReference>
<name>A0A8S1P5W5_9CILI</name>
<gene>
    <name evidence="1" type="ORF">PSON_ATCC_30995.1.T0700109</name>
</gene>
<evidence type="ECO:0000313" key="1">
    <source>
        <dbReference type="EMBL" id="CAD8098419.1"/>
    </source>
</evidence>
<dbReference type="AlphaFoldDB" id="A0A8S1P5W5"/>
<keyword evidence="2" id="KW-1185">Reference proteome</keyword>
<sequence length="170" mass="20300">MSFSNSEQNGIELKLQFFSEHPMIFLHKNNSVPQIEDFQDDLLENRYKQTSKKIWEEQKFQTIHIPEDDEVTNQEICQLIYQQLQNPSQQQEQYFVEKLGDNFLNISLNKQIENTLFLQFLENFLTQDSSNQQKIVQLQKQEQQINDQEMQLNVKSRPTDEVEQNSITQV</sequence>
<evidence type="ECO:0000313" key="2">
    <source>
        <dbReference type="Proteomes" id="UP000692954"/>
    </source>
</evidence>
<dbReference type="EMBL" id="CAJJDN010000070">
    <property type="protein sequence ID" value="CAD8098419.1"/>
    <property type="molecule type" value="Genomic_DNA"/>
</dbReference>
<proteinExistence type="predicted"/>
<reference evidence="1" key="1">
    <citation type="submission" date="2021-01" db="EMBL/GenBank/DDBJ databases">
        <authorList>
            <consortium name="Genoscope - CEA"/>
            <person name="William W."/>
        </authorList>
    </citation>
    <scope>NUCLEOTIDE SEQUENCE</scope>
</reference>
<comment type="caution">
    <text evidence="1">The sequence shown here is derived from an EMBL/GenBank/DDBJ whole genome shotgun (WGS) entry which is preliminary data.</text>
</comment>